<gene>
    <name evidence="2" type="ORF">SAMN05421850_101399</name>
</gene>
<dbReference type="EMBL" id="FNEB01000001">
    <property type="protein sequence ID" value="SDI02786.1"/>
    <property type="molecule type" value="Genomic_DNA"/>
</dbReference>
<proteinExistence type="predicted"/>
<dbReference type="OrthoDB" id="581894at2"/>
<dbReference type="Proteomes" id="UP000199340">
    <property type="component" value="Unassembled WGS sequence"/>
</dbReference>
<dbReference type="STRING" id="490829.SAMN05421850_101399"/>
<evidence type="ECO:0000313" key="2">
    <source>
        <dbReference type="EMBL" id="SDI02786.1"/>
    </source>
</evidence>
<protein>
    <submittedName>
        <fullName evidence="2">Uncharacterized conserved protein, contains GH25 family domain</fullName>
    </submittedName>
</protein>
<organism evidence="2 3">
    <name type="scientific">Lutimaribacter saemankumensis</name>
    <dbReference type="NCBI Taxonomy" id="490829"/>
    <lineage>
        <taxon>Bacteria</taxon>
        <taxon>Pseudomonadati</taxon>
        <taxon>Pseudomonadota</taxon>
        <taxon>Alphaproteobacteria</taxon>
        <taxon>Rhodobacterales</taxon>
        <taxon>Roseobacteraceae</taxon>
        <taxon>Lutimaribacter</taxon>
    </lineage>
</organism>
<evidence type="ECO:0000256" key="1">
    <source>
        <dbReference type="SAM" id="SignalP"/>
    </source>
</evidence>
<name>A0A1G8H819_9RHOB</name>
<dbReference type="AlphaFoldDB" id="A0A1G8H819"/>
<keyword evidence="3" id="KW-1185">Reference proteome</keyword>
<evidence type="ECO:0000313" key="3">
    <source>
        <dbReference type="Proteomes" id="UP000199340"/>
    </source>
</evidence>
<keyword evidence="1" id="KW-0732">Signal</keyword>
<accession>A0A1G8H819</accession>
<dbReference type="RefSeq" id="WP_090025964.1">
    <property type="nucleotide sequence ID" value="NZ_FNEB01000001.1"/>
</dbReference>
<sequence>MKTLRAIPLVPFVLFALALPAASHELWIAPSEYQVSSDAPVVVNLRNGQGFEGIDLAWFDKRILRFDRLQNGSVTPVEGRSGDIPAARIETAGDGLIVLVYESAPSTLTYSEWEKFTDFAKHKDLDGTLESHAARALPQTGFKEVYSRYSKALIGAGQAKGQDRAFGLEIEFVALANPYTDPMDQGLPVQVNYRGEPRRDAQIEVFERAPTGAVAISTLRTDDNGQATIPVKPGHEYLLDSVGMREPAPDLAKDKGAVWESLWAAMTFRIPG</sequence>
<dbReference type="Pfam" id="PF10670">
    <property type="entry name" value="DUF4198"/>
    <property type="match status" value="1"/>
</dbReference>
<dbReference type="InterPro" id="IPR019613">
    <property type="entry name" value="DUF4198"/>
</dbReference>
<feature type="chain" id="PRO_5011557679" evidence="1">
    <location>
        <begin position="22"/>
        <end position="272"/>
    </location>
</feature>
<reference evidence="2 3" key="1">
    <citation type="submission" date="2016-10" db="EMBL/GenBank/DDBJ databases">
        <authorList>
            <person name="de Groot N.N."/>
        </authorList>
    </citation>
    <scope>NUCLEOTIDE SEQUENCE [LARGE SCALE GENOMIC DNA]</scope>
    <source>
        <strain evidence="2 3">DSM 28010</strain>
    </source>
</reference>
<feature type="signal peptide" evidence="1">
    <location>
        <begin position="1"/>
        <end position="21"/>
    </location>
</feature>